<name>A0ABD2W390_9HYME</name>
<feature type="compositionally biased region" description="Low complexity" evidence="1">
    <location>
        <begin position="89"/>
        <end position="106"/>
    </location>
</feature>
<dbReference type="AlphaFoldDB" id="A0ABD2W390"/>
<dbReference type="EMBL" id="JBJJXI010000141">
    <property type="protein sequence ID" value="KAL3387071.1"/>
    <property type="molecule type" value="Genomic_DNA"/>
</dbReference>
<sequence>MSDDGKESEQNDSPFNASNVTEDGGEAPSRATLERFRMYEKTIINLQAQLTEQQKVIKDLCELKLSDTTPSSSAPTTSAQVPRTSNCNTITTSSQLSSGTQTTNSSSAYKFSIGPSLPAHDVKPPPMNPQAFVFTARPMQFAGNQNTMPPTFGASANVTPSVFSQSRDSTAGQAPQNSLTFGADHNNNDNSTY</sequence>
<reference evidence="2 3" key="1">
    <citation type="journal article" date="2024" name="bioRxiv">
        <title>A reference genome for Trichogramma kaykai: A tiny desert-dwelling parasitoid wasp with competing sex-ratio distorters.</title>
        <authorList>
            <person name="Culotta J."/>
            <person name="Lindsey A.R."/>
        </authorList>
    </citation>
    <scope>NUCLEOTIDE SEQUENCE [LARGE SCALE GENOMIC DNA]</scope>
    <source>
        <strain evidence="2 3">KSX58</strain>
    </source>
</reference>
<organism evidence="2 3">
    <name type="scientific">Trichogramma kaykai</name>
    <dbReference type="NCBI Taxonomy" id="54128"/>
    <lineage>
        <taxon>Eukaryota</taxon>
        <taxon>Metazoa</taxon>
        <taxon>Ecdysozoa</taxon>
        <taxon>Arthropoda</taxon>
        <taxon>Hexapoda</taxon>
        <taxon>Insecta</taxon>
        <taxon>Pterygota</taxon>
        <taxon>Neoptera</taxon>
        <taxon>Endopterygota</taxon>
        <taxon>Hymenoptera</taxon>
        <taxon>Apocrita</taxon>
        <taxon>Proctotrupomorpha</taxon>
        <taxon>Chalcidoidea</taxon>
        <taxon>Trichogrammatidae</taxon>
        <taxon>Trichogramma</taxon>
    </lineage>
</organism>
<feature type="compositionally biased region" description="Polar residues" evidence="1">
    <location>
        <begin position="152"/>
        <end position="180"/>
    </location>
</feature>
<feature type="region of interest" description="Disordered" evidence="1">
    <location>
        <begin position="66"/>
        <end position="106"/>
    </location>
</feature>
<dbReference type="Proteomes" id="UP001627154">
    <property type="component" value="Unassembled WGS sequence"/>
</dbReference>
<evidence type="ECO:0000313" key="3">
    <source>
        <dbReference type="Proteomes" id="UP001627154"/>
    </source>
</evidence>
<feature type="region of interest" description="Disordered" evidence="1">
    <location>
        <begin position="152"/>
        <end position="193"/>
    </location>
</feature>
<feature type="compositionally biased region" description="Low complexity" evidence="1">
    <location>
        <begin position="68"/>
        <end position="79"/>
    </location>
</feature>
<protein>
    <submittedName>
        <fullName evidence="2">Uncharacterized protein</fullName>
    </submittedName>
</protein>
<feature type="region of interest" description="Disordered" evidence="1">
    <location>
        <begin position="1"/>
        <end position="31"/>
    </location>
</feature>
<keyword evidence="3" id="KW-1185">Reference proteome</keyword>
<comment type="caution">
    <text evidence="2">The sequence shown here is derived from an EMBL/GenBank/DDBJ whole genome shotgun (WGS) entry which is preliminary data.</text>
</comment>
<proteinExistence type="predicted"/>
<evidence type="ECO:0000256" key="1">
    <source>
        <dbReference type="SAM" id="MobiDB-lite"/>
    </source>
</evidence>
<evidence type="ECO:0000313" key="2">
    <source>
        <dbReference type="EMBL" id="KAL3387071.1"/>
    </source>
</evidence>
<feature type="compositionally biased region" description="Polar residues" evidence="1">
    <location>
        <begin position="11"/>
        <end position="21"/>
    </location>
</feature>
<accession>A0ABD2W390</accession>
<gene>
    <name evidence="2" type="ORF">TKK_017647</name>
</gene>